<dbReference type="Proteomes" id="UP000757435">
    <property type="component" value="Unassembled WGS sequence"/>
</dbReference>
<name>A0A951QET5_9CYAN</name>
<gene>
    <name evidence="1" type="ORF">KME15_21795</name>
</gene>
<dbReference type="AlphaFoldDB" id="A0A951QET5"/>
<comment type="caution">
    <text evidence="1">The sequence shown here is derived from an EMBL/GenBank/DDBJ whole genome shotgun (WGS) entry which is preliminary data.</text>
</comment>
<protein>
    <submittedName>
        <fullName evidence="1">Uncharacterized protein</fullName>
    </submittedName>
</protein>
<sequence>MAPMINCLIQSAFQTGCLSVASEALMRQVLSMRGYQGYDLAALKQLETAIQSGQIQREANSSNPFALVDRRGKV</sequence>
<organism evidence="1 2">
    <name type="scientific">Drouetiella hepatica Uher 2000/2452</name>
    <dbReference type="NCBI Taxonomy" id="904376"/>
    <lineage>
        <taxon>Bacteria</taxon>
        <taxon>Bacillati</taxon>
        <taxon>Cyanobacteriota</taxon>
        <taxon>Cyanophyceae</taxon>
        <taxon>Oculatellales</taxon>
        <taxon>Oculatellaceae</taxon>
        <taxon>Drouetiella</taxon>
    </lineage>
</organism>
<accession>A0A951QET5</accession>
<evidence type="ECO:0000313" key="2">
    <source>
        <dbReference type="Proteomes" id="UP000757435"/>
    </source>
</evidence>
<evidence type="ECO:0000313" key="1">
    <source>
        <dbReference type="EMBL" id="MBW4661316.1"/>
    </source>
</evidence>
<dbReference type="EMBL" id="JAHHHD010000034">
    <property type="protein sequence ID" value="MBW4661316.1"/>
    <property type="molecule type" value="Genomic_DNA"/>
</dbReference>
<reference evidence="1" key="1">
    <citation type="submission" date="2021-05" db="EMBL/GenBank/DDBJ databases">
        <authorList>
            <person name="Pietrasiak N."/>
            <person name="Ward R."/>
            <person name="Stajich J.E."/>
            <person name="Kurbessoian T."/>
        </authorList>
    </citation>
    <scope>NUCLEOTIDE SEQUENCE</scope>
    <source>
        <strain evidence="1">UHER 2000/2452</strain>
    </source>
</reference>
<proteinExistence type="predicted"/>
<reference evidence="1" key="2">
    <citation type="journal article" date="2022" name="Microbiol. Resour. Announc.">
        <title>Metagenome Sequencing to Explore Phylogenomics of Terrestrial Cyanobacteria.</title>
        <authorList>
            <person name="Ward R.D."/>
            <person name="Stajich J.E."/>
            <person name="Johansen J.R."/>
            <person name="Huntemann M."/>
            <person name="Clum A."/>
            <person name="Foster B."/>
            <person name="Foster B."/>
            <person name="Roux S."/>
            <person name="Palaniappan K."/>
            <person name="Varghese N."/>
            <person name="Mukherjee S."/>
            <person name="Reddy T.B.K."/>
            <person name="Daum C."/>
            <person name="Copeland A."/>
            <person name="Chen I.A."/>
            <person name="Ivanova N.N."/>
            <person name="Kyrpides N.C."/>
            <person name="Shapiro N."/>
            <person name="Eloe-Fadrosh E.A."/>
            <person name="Pietrasiak N."/>
        </authorList>
    </citation>
    <scope>NUCLEOTIDE SEQUENCE</scope>
    <source>
        <strain evidence="1">UHER 2000/2452</strain>
    </source>
</reference>